<dbReference type="Proteomes" id="UP000693970">
    <property type="component" value="Unassembled WGS sequence"/>
</dbReference>
<protein>
    <submittedName>
        <fullName evidence="1">Uncharacterized protein</fullName>
    </submittedName>
</protein>
<dbReference type="AlphaFoldDB" id="A0A9K3LXD9"/>
<proteinExistence type="predicted"/>
<accession>A0A9K3LXD9</accession>
<gene>
    <name evidence="1" type="ORF">IV203_027623</name>
</gene>
<organism evidence="1 2">
    <name type="scientific">Nitzschia inconspicua</name>
    <dbReference type="NCBI Taxonomy" id="303405"/>
    <lineage>
        <taxon>Eukaryota</taxon>
        <taxon>Sar</taxon>
        <taxon>Stramenopiles</taxon>
        <taxon>Ochrophyta</taxon>
        <taxon>Bacillariophyta</taxon>
        <taxon>Bacillariophyceae</taxon>
        <taxon>Bacillariophycidae</taxon>
        <taxon>Bacillariales</taxon>
        <taxon>Bacillariaceae</taxon>
        <taxon>Nitzschia</taxon>
    </lineage>
</organism>
<sequence length="155" mass="16721">MSNEGVHGDGSFGRYGSFAKTKILEGVVLESISMKNPTTNRTANCVSARYDLGGGHLKDVTLHIRSVEVVSEGVRANPSPAAVLLHLPSPVTAPAMDPALSPPTEVGTATLPPDLQRPLLLHHRPMSLLSPLTTHRVDWFIDDEEVLEQMEKPAI</sequence>
<reference evidence="1" key="2">
    <citation type="submission" date="2021-04" db="EMBL/GenBank/DDBJ databases">
        <authorList>
            <person name="Podell S."/>
        </authorList>
    </citation>
    <scope>NUCLEOTIDE SEQUENCE</scope>
    <source>
        <strain evidence="1">Hildebrandi</strain>
    </source>
</reference>
<comment type="caution">
    <text evidence="1">The sequence shown here is derived from an EMBL/GenBank/DDBJ whole genome shotgun (WGS) entry which is preliminary data.</text>
</comment>
<evidence type="ECO:0000313" key="2">
    <source>
        <dbReference type="Proteomes" id="UP000693970"/>
    </source>
</evidence>
<keyword evidence="2" id="KW-1185">Reference proteome</keyword>
<evidence type="ECO:0000313" key="1">
    <source>
        <dbReference type="EMBL" id="KAG7369877.1"/>
    </source>
</evidence>
<reference evidence="1" key="1">
    <citation type="journal article" date="2021" name="Sci. Rep.">
        <title>Diploid genomic architecture of Nitzschia inconspicua, an elite biomass production diatom.</title>
        <authorList>
            <person name="Oliver A."/>
            <person name="Podell S."/>
            <person name="Pinowska A."/>
            <person name="Traller J.C."/>
            <person name="Smith S.R."/>
            <person name="McClure R."/>
            <person name="Beliaev A."/>
            <person name="Bohutskyi P."/>
            <person name="Hill E.A."/>
            <person name="Rabines A."/>
            <person name="Zheng H."/>
            <person name="Allen L.Z."/>
            <person name="Kuo A."/>
            <person name="Grigoriev I.V."/>
            <person name="Allen A.E."/>
            <person name="Hazlebeck D."/>
            <person name="Allen E.E."/>
        </authorList>
    </citation>
    <scope>NUCLEOTIDE SEQUENCE</scope>
    <source>
        <strain evidence="1">Hildebrandi</strain>
    </source>
</reference>
<dbReference type="EMBL" id="JAGRRH010000005">
    <property type="protein sequence ID" value="KAG7369877.1"/>
    <property type="molecule type" value="Genomic_DNA"/>
</dbReference>
<name>A0A9K3LXD9_9STRA</name>